<evidence type="ECO:0000313" key="11">
    <source>
        <dbReference type="Proteomes" id="UP000596661"/>
    </source>
</evidence>
<sequence length="639" mass="72428">MVLTRNKSGLHFIDPNAQPGDVKDQNGETSHHEDQVGKDTDLDAPIFKDDDSEENSFDDADDNRFNEIVLGKMIRMEVVMTTLTKGIPNVQTPSALDTPGRVDPKDPITSNPHKDKGKGIICETLKKNPSTKQQKKSKTIAQPQQIRKETMLPGKVTRLILEVESHRKIRLMLESRSLLPGRTSIITTTPQVKAMMLMRIPQMELYEGKTNPKDHLSKYNRMMQVTKASDDVKCSCFFIDFEQVCKKLVEEDISRINPQLEGPTRVQNAPTARPVVAPDPRNPYPPRASQPALDDHVATTKKVSYRGIEANLEKIKALLDIPSPRKHKNVHKLAGRIIALSRFVSKSIDKCIPFFNVLRENNKFEWTIECPLSRFEKLKEHLTKALILSKSIKGESLFLYLSLSDHAISAALVREEENVQLPVYYMSKRLLGVECKYPMIKNLSFCLLIDSWKLRPYFQVDAIKVLTNHPLCQVLQKLESSGRLLKCAMELSQFDIHYQPRISIKGRALVDFIVECTGINDDPEMPILKLEVWKIYVDRALNEKGSGAGINLISSQQLQLQSALQFEFEASNNEAEHEAMIAGLQLAKEVGAKNIELCSDSQVVVNQVSGEYQTKEEKMASYVAKPRELLKHFKHYSMK</sequence>
<feature type="region of interest" description="Disordered" evidence="7">
    <location>
        <begin position="261"/>
        <end position="293"/>
    </location>
</feature>
<dbReference type="Proteomes" id="UP000596661">
    <property type="component" value="Chromosome 1"/>
</dbReference>
<keyword evidence="1" id="KW-0808">Transferase</keyword>
<reference evidence="10" key="1">
    <citation type="submission" date="2018-11" db="EMBL/GenBank/DDBJ databases">
        <authorList>
            <person name="Grassa J C."/>
        </authorList>
    </citation>
    <scope>NUCLEOTIDE SEQUENCE [LARGE SCALE GENOMIC DNA]</scope>
</reference>
<evidence type="ECO:0000256" key="1">
    <source>
        <dbReference type="ARBA" id="ARBA00022679"/>
    </source>
</evidence>
<dbReference type="Gramene" id="evm.model.01.2046">
    <property type="protein sequence ID" value="cds.evm.model.01.2046"/>
    <property type="gene ID" value="evm.TU.01.2046"/>
</dbReference>
<dbReference type="PANTHER" id="PTHR48475:SF2">
    <property type="entry name" value="RIBONUCLEASE H"/>
    <property type="match status" value="1"/>
</dbReference>
<evidence type="ECO:0000259" key="9">
    <source>
        <dbReference type="Pfam" id="PF17917"/>
    </source>
</evidence>
<evidence type="ECO:0000256" key="3">
    <source>
        <dbReference type="ARBA" id="ARBA00022722"/>
    </source>
</evidence>
<dbReference type="Pfam" id="PF13456">
    <property type="entry name" value="RVT_3"/>
    <property type="match status" value="1"/>
</dbReference>
<dbReference type="Gene3D" id="3.30.70.270">
    <property type="match status" value="1"/>
</dbReference>
<keyword evidence="5" id="KW-0378">Hydrolase</keyword>
<organism evidence="10 11">
    <name type="scientific">Cannabis sativa</name>
    <name type="common">Hemp</name>
    <name type="synonym">Marijuana</name>
    <dbReference type="NCBI Taxonomy" id="3483"/>
    <lineage>
        <taxon>Eukaryota</taxon>
        <taxon>Viridiplantae</taxon>
        <taxon>Streptophyta</taxon>
        <taxon>Embryophyta</taxon>
        <taxon>Tracheophyta</taxon>
        <taxon>Spermatophyta</taxon>
        <taxon>Magnoliopsida</taxon>
        <taxon>eudicotyledons</taxon>
        <taxon>Gunneridae</taxon>
        <taxon>Pentapetalae</taxon>
        <taxon>rosids</taxon>
        <taxon>fabids</taxon>
        <taxon>Rosales</taxon>
        <taxon>Cannabaceae</taxon>
        <taxon>Cannabis</taxon>
    </lineage>
</organism>
<dbReference type="PANTHER" id="PTHR48475">
    <property type="entry name" value="RIBONUCLEASE H"/>
    <property type="match status" value="1"/>
</dbReference>
<keyword evidence="3" id="KW-0540">Nuclease</keyword>
<feature type="compositionally biased region" description="Basic and acidic residues" evidence="7">
    <location>
        <begin position="21"/>
        <end position="49"/>
    </location>
</feature>
<evidence type="ECO:0000256" key="6">
    <source>
        <dbReference type="ARBA" id="ARBA00022918"/>
    </source>
</evidence>
<feature type="domain" description="Reverse transcriptase RNase H-like" evidence="9">
    <location>
        <begin position="396"/>
        <end position="494"/>
    </location>
</feature>
<evidence type="ECO:0008006" key="12">
    <source>
        <dbReference type="Google" id="ProtNLM"/>
    </source>
</evidence>
<feature type="region of interest" description="Disordered" evidence="7">
    <location>
        <begin position="88"/>
        <end position="119"/>
    </location>
</feature>
<evidence type="ECO:0000256" key="2">
    <source>
        <dbReference type="ARBA" id="ARBA00022695"/>
    </source>
</evidence>
<evidence type="ECO:0000259" key="8">
    <source>
        <dbReference type="Pfam" id="PF13456"/>
    </source>
</evidence>
<feature type="region of interest" description="Disordered" evidence="7">
    <location>
        <begin position="1"/>
        <end position="60"/>
    </location>
</feature>
<keyword evidence="11" id="KW-1185">Reference proteome</keyword>
<evidence type="ECO:0000256" key="7">
    <source>
        <dbReference type="SAM" id="MobiDB-lite"/>
    </source>
</evidence>
<proteinExistence type="predicted"/>
<dbReference type="InterPro" id="IPR002156">
    <property type="entry name" value="RNaseH_domain"/>
</dbReference>
<reference evidence="10" key="2">
    <citation type="submission" date="2021-03" db="UniProtKB">
        <authorList>
            <consortium name="EnsemblPlants"/>
        </authorList>
    </citation>
    <scope>IDENTIFICATION</scope>
</reference>
<feature type="domain" description="RNase H type-1" evidence="8">
    <location>
        <begin position="547"/>
        <end position="638"/>
    </location>
</feature>
<dbReference type="Gene3D" id="3.30.420.10">
    <property type="entry name" value="Ribonuclease H-like superfamily/Ribonuclease H"/>
    <property type="match status" value="1"/>
</dbReference>
<dbReference type="EMBL" id="UZAU01000056">
    <property type="status" value="NOT_ANNOTATED_CDS"/>
    <property type="molecule type" value="Genomic_DNA"/>
</dbReference>
<dbReference type="GO" id="GO:0003964">
    <property type="term" value="F:RNA-directed DNA polymerase activity"/>
    <property type="evidence" value="ECO:0007669"/>
    <property type="project" value="UniProtKB-KW"/>
</dbReference>
<dbReference type="SUPFAM" id="SSF56672">
    <property type="entry name" value="DNA/RNA polymerases"/>
    <property type="match status" value="1"/>
</dbReference>
<dbReference type="SUPFAM" id="SSF53098">
    <property type="entry name" value="Ribonuclease H-like"/>
    <property type="match status" value="1"/>
</dbReference>
<dbReference type="InterPro" id="IPR043128">
    <property type="entry name" value="Rev_trsase/Diguanyl_cyclase"/>
</dbReference>
<name>A0A803NJI1_CANSA</name>
<dbReference type="AlphaFoldDB" id="A0A803NJI1"/>
<protein>
    <recommendedName>
        <fullName evidence="12">RNase H type-1 domain-containing protein</fullName>
    </recommendedName>
</protein>
<dbReference type="Pfam" id="PF17917">
    <property type="entry name" value="RT_RNaseH"/>
    <property type="match status" value="1"/>
</dbReference>
<evidence type="ECO:0000256" key="4">
    <source>
        <dbReference type="ARBA" id="ARBA00022759"/>
    </source>
</evidence>
<dbReference type="InterPro" id="IPR043502">
    <property type="entry name" value="DNA/RNA_pol_sf"/>
</dbReference>
<evidence type="ECO:0000313" key="10">
    <source>
        <dbReference type="EnsemblPlants" id="cds.evm.model.01.2046"/>
    </source>
</evidence>
<dbReference type="GO" id="GO:0004523">
    <property type="term" value="F:RNA-DNA hybrid ribonuclease activity"/>
    <property type="evidence" value="ECO:0007669"/>
    <property type="project" value="InterPro"/>
</dbReference>
<feature type="compositionally biased region" description="Acidic residues" evidence="7">
    <location>
        <begin position="50"/>
        <end position="60"/>
    </location>
</feature>
<dbReference type="InterPro" id="IPR012337">
    <property type="entry name" value="RNaseH-like_sf"/>
</dbReference>
<keyword evidence="4" id="KW-0255">Endonuclease</keyword>
<keyword evidence="2" id="KW-0548">Nucleotidyltransferase</keyword>
<keyword evidence="6" id="KW-0695">RNA-directed DNA polymerase</keyword>
<evidence type="ECO:0000256" key="5">
    <source>
        <dbReference type="ARBA" id="ARBA00022801"/>
    </source>
</evidence>
<dbReference type="InterPro" id="IPR041373">
    <property type="entry name" value="RT_RNaseH"/>
</dbReference>
<dbReference type="InterPro" id="IPR036397">
    <property type="entry name" value="RNaseH_sf"/>
</dbReference>
<feature type="compositionally biased region" description="Basic and acidic residues" evidence="7">
    <location>
        <begin position="100"/>
        <end position="118"/>
    </location>
</feature>
<accession>A0A803NJI1</accession>
<dbReference type="EnsemblPlants" id="evm.model.01.2046">
    <property type="protein sequence ID" value="cds.evm.model.01.2046"/>
    <property type="gene ID" value="evm.TU.01.2046"/>
</dbReference>
<dbReference type="CDD" id="cd09279">
    <property type="entry name" value="RNase_HI_like"/>
    <property type="match status" value="1"/>
</dbReference>
<dbReference type="GO" id="GO:0003676">
    <property type="term" value="F:nucleic acid binding"/>
    <property type="evidence" value="ECO:0007669"/>
    <property type="project" value="InterPro"/>
</dbReference>